<dbReference type="InterPro" id="IPR029058">
    <property type="entry name" value="AB_hydrolase_fold"/>
</dbReference>
<dbReference type="SUPFAM" id="SSF53474">
    <property type="entry name" value="alpha/beta-Hydrolases"/>
    <property type="match status" value="1"/>
</dbReference>
<evidence type="ECO:0000313" key="5">
    <source>
        <dbReference type="Proteomes" id="UP000217199"/>
    </source>
</evidence>
<feature type="domain" description="AB hydrolase-1" evidence="3">
    <location>
        <begin position="62"/>
        <end position="207"/>
    </location>
</feature>
<comment type="caution">
    <text evidence="4">The sequence shown here is derived from an EMBL/GenBank/DDBJ whole genome shotgun (WGS) entry which is preliminary data.</text>
</comment>
<dbReference type="STRING" id="2282107.A0A286UHF8"/>
<keyword evidence="5" id="KW-1185">Reference proteome</keyword>
<dbReference type="EMBL" id="NBII01000005">
    <property type="protein sequence ID" value="PAV19032.1"/>
    <property type="molecule type" value="Genomic_DNA"/>
</dbReference>
<gene>
    <name evidence="4" type="ORF">PNOK_0587600</name>
</gene>
<dbReference type="AlphaFoldDB" id="A0A286UHF8"/>
<evidence type="ECO:0000256" key="1">
    <source>
        <dbReference type="ARBA" id="ARBA00010088"/>
    </source>
</evidence>
<dbReference type="Proteomes" id="UP000217199">
    <property type="component" value="Unassembled WGS sequence"/>
</dbReference>
<dbReference type="Gene3D" id="3.40.50.1820">
    <property type="entry name" value="alpha/beta hydrolase"/>
    <property type="match status" value="1"/>
</dbReference>
<dbReference type="OrthoDB" id="1898734at2759"/>
<dbReference type="PANTHER" id="PTHR43248:SF2">
    <property type="entry name" value="PROLYL AMINOPEPTIDASE"/>
    <property type="match status" value="1"/>
</dbReference>
<evidence type="ECO:0000259" key="3">
    <source>
        <dbReference type="Pfam" id="PF00561"/>
    </source>
</evidence>
<keyword evidence="2" id="KW-0378">Hydrolase</keyword>
<organism evidence="4 5">
    <name type="scientific">Pyrrhoderma noxium</name>
    <dbReference type="NCBI Taxonomy" id="2282107"/>
    <lineage>
        <taxon>Eukaryota</taxon>
        <taxon>Fungi</taxon>
        <taxon>Dikarya</taxon>
        <taxon>Basidiomycota</taxon>
        <taxon>Agaricomycotina</taxon>
        <taxon>Agaricomycetes</taxon>
        <taxon>Hymenochaetales</taxon>
        <taxon>Hymenochaetaceae</taxon>
        <taxon>Pyrrhoderma</taxon>
    </lineage>
</organism>
<comment type="similarity">
    <text evidence="1">Belongs to the peptidase S33 family.</text>
</comment>
<dbReference type="PRINTS" id="PR00793">
    <property type="entry name" value="PROAMNOPTASE"/>
</dbReference>
<sequence length="454" mass="51710">MYSTKAQLESYILKDDTKVVERFFTVPLDYNKPDEKKIRIFARNMIPIKKIGSVEKTANLPYLVYLQGGPGFEVGMASARVLAAQIHERGYQTLWLDQRGTGLSTPVSEELLGGKTDQEKADYLKHFRADNIVRDCEYIRETLLSDKEDEDDKKWTIFGQSFGGFCALTYLSFFPAGLKEVFLTGGLAPIVNHPDVVYAKTIERVIKRNGVYYAKYPQDIKRVRNILSYLDGFSDGVTLPDGGRLIASRWLQMGIKFGGQNGIDEVHELVFRASEELEQYGKFSRKLLQSVQGASSLDGNPIYALLHEAIYCQGQASNWSAARIINNDKRFSWSHVRQLSESDPIFFTGEMIFPDMFETHPALRSFKGTAEILASYKDWGPLYDEDQLARNKVKVTAASYYDDMYVDFDLAQQTAAKVRGTEQFITNQIFHDGLRMHTKEVLDKLFDISKRQAF</sequence>
<proteinExistence type="inferred from homology"/>
<evidence type="ECO:0000313" key="4">
    <source>
        <dbReference type="EMBL" id="PAV19032.1"/>
    </source>
</evidence>
<protein>
    <submittedName>
        <fullName evidence="4">Alpha beta-hydrolase</fullName>
    </submittedName>
</protein>
<dbReference type="PANTHER" id="PTHR43248">
    <property type="entry name" value="2-SUCCINYL-6-HYDROXY-2,4-CYCLOHEXADIENE-1-CARBOXYLATE SYNTHASE"/>
    <property type="match status" value="1"/>
</dbReference>
<name>A0A286UHF8_9AGAM</name>
<dbReference type="InterPro" id="IPR002410">
    <property type="entry name" value="Peptidase_S33"/>
</dbReference>
<evidence type="ECO:0000256" key="2">
    <source>
        <dbReference type="ARBA" id="ARBA00022801"/>
    </source>
</evidence>
<dbReference type="Pfam" id="PF00561">
    <property type="entry name" value="Abhydrolase_1"/>
    <property type="match status" value="1"/>
</dbReference>
<dbReference type="GO" id="GO:0006508">
    <property type="term" value="P:proteolysis"/>
    <property type="evidence" value="ECO:0007669"/>
    <property type="project" value="InterPro"/>
</dbReference>
<dbReference type="InParanoid" id="A0A286UHF8"/>
<reference evidence="4 5" key="1">
    <citation type="journal article" date="2017" name="Mol. Ecol.">
        <title>Comparative and population genomic landscape of Phellinus noxius: A hypervariable fungus causing root rot in trees.</title>
        <authorList>
            <person name="Chung C.L."/>
            <person name="Lee T.J."/>
            <person name="Akiba M."/>
            <person name="Lee H.H."/>
            <person name="Kuo T.H."/>
            <person name="Liu D."/>
            <person name="Ke H.M."/>
            <person name="Yokoi T."/>
            <person name="Roa M.B."/>
            <person name="Lu M.J."/>
            <person name="Chang Y.Y."/>
            <person name="Ann P.J."/>
            <person name="Tsai J.N."/>
            <person name="Chen C.Y."/>
            <person name="Tzean S.S."/>
            <person name="Ota Y."/>
            <person name="Hattori T."/>
            <person name="Sahashi N."/>
            <person name="Liou R.F."/>
            <person name="Kikuchi T."/>
            <person name="Tsai I.J."/>
        </authorList>
    </citation>
    <scope>NUCLEOTIDE SEQUENCE [LARGE SCALE GENOMIC DNA]</scope>
    <source>
        <strain evidence="4 5">FFPRI411160</strain>
    </source>
</reference>
<accession>A0A286UHF8</accession>
<dbReference type="GO" id="GO:0008233">
    <property type="term" value="F:peptidase activity"/>
    <property type="evidence" value="ECO:0007669"/>
    <property type="project" value="InterPro"/>
</dbReference>
<dbReference type="InterPro" id="IPR000073">
    <property type="entry name" value="AB_hydrolase_1"/>
</dbReference>
<dbReference type="InterPro" id="IPR051601">
    <property type="entry name" value="Serine_prot/Carboxylest_S33"/>
</dbReference>